<accession>A0A0J1ILI6</accession>
<evidence type="ECO:0000313" key="5">
    <source>
        <dbReference type="Proteomes" id="UP000036356"/>
    </source>
</evidence>
<dbReference type="Pfam" id="PF14172">
    <property type="entry name" value="DUF4309"/>
    <property type="match status" value="1"/>
</dbReference>
<sequence length="560" mass="62320">MPIAELFHLLVTLSLSGSIMALGLLFIKFLFRQKLNANVHYLLWFVLVLRLIVPFSPQSSLSILNYIPHSTSTSNLSQTFRQTIHTLAPPLNENNSLPKSSLTIPLTSDNNVNSTTSSPGKTVAAISPPAYLWLTGAALIFIYIFMVNGSLLAKIKKLPACENQELLNILEECKTRLKITSKVTVVYDTSFKSPALFGWRKPKIIISQHIIDKLSPEELNFVFLHELSHLKRRDLFVNTFVTLLQIVYWFNPLIWYALHQMKRDCEIACDATALAAIRPEEHKKYAQTIIELIQLLSEPFWIPGTIGFVNKFNTRRIIMISSFRKSSLKWTVAALTMTLIVGCSSLTTPLKPTGNTQNQSAASSTNNQQNTSTETQTQTSTPTPSTSTPSASSQTTPSLNADSSSKILLLNMMQLARQGKILNSDFPVKTTTIEDIEKALGPADSTNYVGAAKGRYATFTSHKLVFGINKGEQIFEARSFDSRLSSLSLNSVKAVLGTPAYDTNYNNQEIIGYTASSDFKIEMVFPQPTASNPNPKMDHYSVLYPRGTVNYMADDPGRQW</sequence>
<keyword evidence="5" id="KW-1185">Reference proteome</keyword>
<dbReference type="InterPro" id="IPR052173">
    <property type="entry name" value="Beta-lactam_resp_regulator"/>
</dbReference>
<feature type="compositionally biased region" description="Low complexity" evidence="1">
    <location>
        <begin position="355"/>
        <end position="398"/>
    </location>
</feature>
<name>A0A0J1ILI6_9FIRM</name>
<feature type="region of interest" description="Disordered" evidence="1">
    <location>
        <begin position="352"/>
        <end position="400"/>
    </location>
</feature>
<gene>
    <name evidence="4" type="primary">blaR1_1</name>
    <name evidence="4" type="ORF">DEAC_c26930</name>
</gene>
<comment type="caution">
    <text evidence="4">The sequence shown here is derived from an EMBL/GenBank/DDBJ whole genome shotgun (WGS) entry which is preliminary data.</text>
</comment>
<dbReference type="Proteomes" id="UP000036356">
    <property type="component" value="Unassembled WGS sequence"/>
</dbReference>
<dbReference type="InterPro" id="IPR008756">
    <property type="entry name" value="Peptidase_M56"/>
</dbReference>
<dbReference type="STRING" id="476652.DEAC_c26930"/>
<feature type="transmembrane region" description="Helical" evidence="2">
    <location>
        <begin position="39"/>
        <end position="56"/>
    </location>
</feature>
<proteinExistence type="predicted"/>
<evidence type="ECO:0000256" key="2">
    <source>
        <dbReference type="SAM" id="Phobius"/>
    </source>
</evidence>
<keyword evidence="2" id="KW-0812">Transmembrane</keyword>
<dbReference type="InterPro" id="IPR025453">
    <property type="entry name" value="DUF4309"/>
</dbReference>
<feature type="transmembrane region" description="Helical" evidence="2">
    <location>
        <begin position="235"/>
        <end position="258"/>
    </location>
</feature>
<keyword evidence="2" id="KW-0472">Membrane</keyword>
<dbReference type="PANTHER" id="PTHR34978">
    <property type="entry name" value="POSSIBLE SENSOR-TRANSDUCER PROTEIN BLAR"/>
    <property type="match status" value="1"/>
</dbReference>
<dbReference type="Gene3D" id="3.30.2010.10">
    <property type="entry name" value="Metalloproteases ('zincins'), catalytic domain"/>
    <property type="match status" value="1"/>
</dbReference>
<reference evidence="4 5" key="1">
    <citation type="submission" date="2015-06" db="EMBL/GenBank/DDBJ databases">
        <title>Draft genome of the moderately acidophilic sulfate reducer Candidatus Desulfosporosinus acididurans strain M1.</title>
        <authorList>
            <person name="Poehlein A."/>
            <person name="Petzsch P."/>
            <person name="Johnson B.D."/>
            <person name="Schloemann M."/>
            <person name="Daniel R."/>
            <person name="Muehling M."/>
        </authorList>
    </citation>
    <scope>NUCLEOTIDE SEQUENCE [LARGE SCALE GENOMIC DNA]</scope>
    <source>
        <strain evidence="4 5">M1</strain>
    </source>
</reference>
<dbReference type="PANTHER" id="PTHR34978:SF3">
    <property type="entry name" value="SLR0241 PROTEIN"/>
    <property type="match status" value="1"/>
</dbReference>
<dbReference type="PATRIC" id="fig|476652.3.peg.2817"/>
<dbReference type="AlphaFoldDB" id="A0A0J1ILI6"/>
<dbReference type="EMBL" id="LDZY01000008">
    <property type="protein sequence ID" value="KLU65556.1"/>
    <property type="molecule type" value="Genomic_DNA"/>
</dbReference>
<dbReference type="CDD" id="cd07341">
    <property type="entry name" value="M56_BlaR1_MecR1_like"/>
    <property type="match status" value="1"/>
</dbReference>
<protein>
    <submittedName>
        <fullName evidence="4">Regulatory protein BlaR1</fullName>
    </submittedName>
</protein>
<evidence type="ECO:0000256" key="1">
    <source>
        <dbReference type="SAM" id="MobiDB-lite"/>
    </source>
</evidence>
<feature type="transmembrane region" description="Helical" evidence="2">
    <location>
        <begin position="130"/>
        <end position="147"/>
    </location>
</feature>
<feature type="domain" description="Peptidase M56" evidence="3">
    <location>
        <begin position="10"/>
        <end position="320"/>
    </location>
</feature>
<evidence type="ECO:0000313" key="4">
    <source>
        <dbReference type="EMBL" id="KLU65556.1"/>
    </source>
</evidence>
<keyword evidence="2" id="KW-1133">Transmembrane helix</keyword>
<organism evidence="4 5">
    <name type="scientific">Desulfosporosinus acididurans</name>
    <dbReference type="NCBI Taxonomy" id="476652"/>
    <lineage>
        <taxon>Bacteria</taxon>
        <taxon>Bacillati</taxon>
        <taxon>Bacillota</taxon>
        <taxon>Clostridia</taxon>
        <taxon>Eubacteriales</taxon>
        <taxon>Desulfitobacteriaceae</taxon>
        <taxon>Desulfosporosinus</taxon>
    </lineage>
</organism>
<feature type="transmembrane region" description="Helical" evidence="2">
    <location>
        <begin position="6"/>
        <end position="27"/>
    </location>
</feature>
<evidence type="ECO:0000259" key="3">
    <source>
        <dbReference type="Pfam" id="PF05569"/>
    </source>
</evidence>
<dbReference type="Pfam" id="PF05569">
    <property type="entry name" value="Peptidase_M56"/>
    <property type="match status" value="1"/>
</dbReference>